<protein>
    <submittedName>
        <fullName evidence="5">Histidine kinase</fullName>
    </submittedName>
</protein>
<dbReference type="Proteomes" id="UP000023842">
    <property type="component" value="Unassembled WGS sequence"/>
</dbReference>
<proteinExistence type="predicted"/>
<dbReference type="SUPFAM" id="SSF55874">
    <property type="entry name" value="ATPase domain of HSP90 chaperone/DNA topoisomerase II/histidine kinase"/>
    <property type="match status" value="1"/>
</dbReference>
<evidence type="ECO:0000256" key="1">
    <source>
        <dbReference type="ARBA" id="ARBA00022679"/>
    </source>
</evidence>
<keyword evidence="1" id="KW-0808">Transferase</keyword>
<keyword evidence="2 5" id="KW-0418">Kinase</keyword>
<evidence type="ECO:0000256" key="2">
    <source>
        <dbReference type="ARBA" id="ARBA00022777"/>
    </source>
</evidence>
<dbReference type="PANTHER" id="PTHR24421:SF59">
    <property type="entry name" value="OXYGEN SENSOR HISTIDINE KINASE NREB"/>
    <property type="match status" value="1"/>
</dbReference>
<dbReference type="SMART" id="SM00387">
    <property type="entry name" value="HATPase_c"/>
    <property type="match status" value="1"/>
</dbReference>
<dbReference type="Gene3D" id="3.30.565.10">
    <property type="entry name" value="Histidine kinase-like ATPase, C-terminal domain"/>
    <property type="match status" value="1"/>
</dbReference>
<comment type="caution">
    <text evidence="5">The sequence shown here is derived from an EMBL/GenBank/DDBJ whole genome shotgun (WGS) entry which is preliminary data.</text>
</comment>
<reference evidence="6" key="1">
    <citation type="journal article" date="2014" name="Genome Announc.">
        <title>Draft Genome Sequence of the algae degrading bacterium Pseudomonas mendocina AD6.</title>
        <authorList>
            <person name="Barney B.M."/>
            <person name="Lenneman E.M."/>
        </authorList>
    </citation>
    <scope>NUCLEOTIDE SEQUENCE [LARGE SCALE GENOMIC DNA]</scope>
    <source>
        <strain evidence="6">AD6</strain>
    </source>
</reference>
<dbReference type="EMBL" id="JFJN01000033">
    <property type="protein sequence ID" value="EZH81066.1"/>
    <property type="molecule type" value="Genomic_DNA"/>
</dbReference>
<dbReference type="InterPro" id="IPR011712">
    <property type="entry name" value="Sig_transdc_His_kin_sub3_dim/P"/>
</dbReference>
<accession>A0ABN0SCS7</accession>
<dbReference type="InterPro" id="IPR005467">
    <property type="entry name" value="His_kinase_dom"/>
</dbReference>
<keyword evidence="6" id="KW-1185">Reference proteome</keyword>
<gene>
    <name evidence="5" type="ORF">AU05_11855</name>
</gene>
<dbReference type="PROSITE" id="PS50109">
    <property type="entry name" value="HIS_KIN"/>
    <property type="match status" value="1"/>
</dbReference>
<evidence type="ECO:0000313" key="5">
    <source>
        <dbReference type="EMBL" id="EZH81066.1"/>
    </source>
</evidence>
<evidence type="ECO:0000256" key="3">
    <source>
        <dbReference type="ARBA" id="ARBA00023012"/>
    </source>
</evidence>
<evidence type="ECO:0000313" key="6">
    <source>
        <dbReference type="Proteomes" id="UP000023842"/>
    </source>
</evidence>
<keyword evidence="3" id="KW-0902">Two-component regulatory system</keyword>
<organism evidence="5 6">
    <name type="scientific">Ectopseudomonas composti</name>
    <dbReference type="NCBI Taxonomy" id="658457"/>
    <lineage>
        <taxon>Bacteria</taxon>
        <taxon>Pseudomonadati</taxon>
        <taxon>Pseudomonadota</taxon>
        <taxon>Gammaproteobacteria</taxon>
        <taxon>Pseudomonadales</taxon>
        <taxon>Pseudomonadaceae</taxon>
        <taxon>Ectopseudomonas</taxon>
    </lineage>
</organism>
<dbReference type="InterPro" id="IPR003594">
    <property type="entry name" value="HATPase_dom"/>
</dbReference>
<dbReference type="Pfam" id="PF07730">
    <property type="entry name" value="HisKA_3"/>
    <property type="match status" value="1"/>
</dbReference>
<evidence type="ECO:0000259" key="4">
    <source>
        <dbReference type="PROSITE" id="PS50109"/>
    </source>
</evidence>
<dbReference type="GO" id="GO:0016301">
    <property type="term" value="F:kinase activity"/>
    <property type="evidence" value="ECO:0007669"/>
    <property type="project" value="UniProtKB-KW"/>
</dbReference>
<dbReference type="Gene3D" id="1.20.5.1930">
    <property type="match status" value="1"/>
</dbReference>
<dbReference type="PANTHER" id="PTHR24421">
    <property type="entry name" value="NITRATE/NITRITE SENSOR PROTEIN NARX-RELATED"/>
    <property type="match status" value="1"/>
</dbReference>
<dbReference type="InterPro" id="IPR036890">
    <property type="entry name" value="HATPase_C_sf"/>
</dbReference>
<dbReference type="InterPro" id="IPR050482">
    <property type="entry name" value="Sensor_HK_TwoCompSys"/>
</dbReference>
<name>A0ABN0SCS7_9GAMM</name>
<sequence length="235" mass="26157">MNYSKTLSRHTASLKVLHADEVGCSRCLSARAQERRLIARELHDELGQQLTALLQGLGVLRIKLERDRPELGPLIRDLVSISHSAITATRDISVGIPTGSLRRALVPALHQLIEDFRRQSGIDCRLDLPIQEINLEPHRSAHLYRIVQESLTNVLRHAEASRVAIILERRENDYVLEIADDGKGFALHDTRPDSSGLSGMRERGRQLGGPVIIFSHPGHGTIVQAILPITLSRKP</sequence>
<dbReference type="Pfam" id="PF02518">
    <property type="entry name" value="HATPase_c"/>
    <property type="match status" value="1"/>
</dbReference>
<feature type="domain" description="Histidine kinase" evidence="4">
    <location>
        <begin position="143"/>
        <end position="231"/>
    </location>
</feature>
<dbReference type="CDD" id="cd16917">
    <property type="entry name" value="HATPase_UhpB-NarQ-NarX-like"/>
    <property type="match status" value="1"/>
</dbReference>